<dbReference type="Pfam" id="PF03724">
    <property type="entry name" value="META"/>
    <property type="match status" value="1"/>
</dbReference>
<dbReference type="InterPro" id="IPR053147">
    <property type="entry name" value="Hsp_HslJ-like"/>
</dbReference>
<dbReference type="InterPro" id="IPR005184">
    <property type="entry name" value="DUF306_Meta_HslJ"/>
</dbReference>
<evidence type="ECO:0000313" key="2">
    <source>
        <dbReference type="EMBL" id="MET2829826.1"/>
    </source>
</evidence>
<reference evidence="2 3" key="1">
    <citation type="submission" date="2024-06" db="EMBL/GenBank/DDBJ databases">
        <authorList>
            <person name="Kim D.-U."/>
        </authorList>
    </citation>
    <scope>NUCLEOTIDE SEQUENCE [LARGE SCALE GENOMIC DNA]</scope>
    <source>
        <strain evidence="2 3">KACC15460</strain>
    </source>
</reference>
<keyword evidence="3" id="KW-1185">Reference proteome</keyword>
<protein>
    <submittedName>
        <fullName evidence="2">META domain-containing protein</fullName>
    </submittedName>
</protein>
<dbReference type="Gene3D" id="2.40.128.270">
    <property type="match status" value="1"/>
</dbReference>
<dbReference type="PANTHER" id="PTHR35535:SF1">
    <property type="entry name" value="HEAT SHOCK PROTEIN HSLJ"/>
    <property type="match status" value="1"/>
</dbReference>
<dbReference type="InterPro" id="IPR038670">
    <property type="entry name" value="HslJ-like_sf"/>
</dbReference>
<evidence type="ECO:0000259" key="1">
    <source>
        <dbReference type="Pfam" id="PF03724"/>
    </source>
</evidence>
<feature type="domain" description="DUF306" evidence="1">
    <location>
        <begin position="94"/>
        <end position="200"/>
    </location>
</feature>
<proteinExistence type="predicted"/>
<comment type="caution">
    <text evidence="2">The sequence shown here is derived from an EMBL/GenBank/DDBJ whole genome shotgun (WGS) entry which is preliminary data.</text>
</comment>
<dbReference type="PANTHER" id="PTHR35535">
    <property type="entry name" value="HEAT SHOCK PROTEIN HSLJ"/>
    <property type="match status" value="1"/>
</dbReference>
<organism evidence="2 3">
    <name type="scientific">Mesorhizobium shangrilense</name>
    <dbReference type="NCBI Taxonomy" id="460060"/>
    <lineage>
        <taxon>Bacteria</taxon>
        <taxon>Pseudomonadati</taxon>
        <taxon>Pseudomonadota</taxon>
        <taxon>Alphaproteobacteria</taxon>
        <taxon>Hyphomicrobiales</taxon>
        <taxon>Phyllobacteriaceae</taxon>
        <taxon>Mesorhizobium</taxon>
    </lineage>
</organism>
<accession>A0ABV2DID8</accession>
<dbReference type="RefSeq" id="WP_354461743.1">
    <property type="nucleotide sequence ID" value="NZ_JBEWSZ010000001.1"/>
</dbReference>
<dbReference type="EMBL" id="JBEWSZ010000001">
    <property type="protein sequence ID" value="MET2829826.1"/>
    <property type="molecule type" value="Genomic_DNA"/>
</dbReference>
<dbReference type="Proteomes" id="UP001548832">
    <property type="component" value="Unassembled WGS sequence"/>
</dbReference>
<evidence type="ECO:0000313" key="3">
    <source>
        <dbReference type="Proteomes" id="UP001548832"/>
    </source>
</evidence>
<name>A0ABV2DID8_9HYPH</name>
<gene>
    <name evidence="2" type="ORF">ABVQ20_22900</name>
</gene>
<sequence length="203" mass="21412">MTARGNEPNWQIRVSDKAITFHALGGETFTIEPLPTPTTKDGTDVYTATVDGRHFTLTVAAAVCADTMTGMPYPKTATVMMDDRKLAGCAGEPADLLHGDWPVGMIAGKGLVAGSQPTLAFDPGGSIHGNGSCNRFFGKFTVTGEGLTISETGASMMMCDQPLMDQERSLLGALEAVRRFEVASTGQLRLLGKDGQTLISLGK</sequence>